<dbReference type="PANTHER" id="PTHR24320:SF274">
    <property type="entry name" value="CHAIN DEHYDROGENASE, PUTATIVE (AFU_ORTHOLOGUE AFUA_4G00440)-RELATED"/>
    <property type="match status" value="1"/>
</dbReference>
<dbReference type="Pfam" id="PF00106">
    <property type="entry name" value="adh_short"/>
    <property type="match status" value="1"/>
</dbReference>
<dbReference type="Proteomes" id="UP000009319">
    <property type="component" value="Unassembled WGS sequence"/>
</dbReference>
<dbReference type="PRINTS" id="PR00081">
    <property type="entry name" value="GDHRDH"/>
</dbReference>
<dbReference type="EC" id="1.-.-.-" evidence="3"/>
<dbReference type="SUPFAM" id="SSF51735">
    <property type="entry name" value="NAD(P)-binding Rossmann-fold domains"/>
    <property type="match status" value="1"/>
</dbReference>
<protein>
    <submittedName>
        <fullName evidence="3">Putative enzyme</fullName>
        <ecNumber evidence="3">1.-.-.-</ecNumber>
    </submittedName>
</protein>
<evidence type="ECO:0000256" key="1">
    <source>
        <dbReference type="ARBA" id="ARBA00006484"/>
    </source>
</evidence>
<dbReference type="AlphaFoldDB" id="K0Q3E1"/>
<dbReference type="HOGENOM" id="CLU_010194_44_5_5"/>
<dbReference type="PANTHER" id="PTHR24320">
    <property type="entry name" value="RETINOL DEHYDROGENASE"/>
    <property type="match status" value="1"/>
</dbReference>
<gene>
    <name evidence="3" type="ORF">BN77_p11552</name>
</gene>
<dbReference type="eggNOG" id="COG1028">
    <property type="taxonomic scope" value="Bacteria"/>
</dbReference>
<dbReference type="STRING" id="1211777.BN77_p11552"/>
<dbReference type="InterPro" id="IPR002347">
    <property type="entry name" value="SDR_fam"/>
</dbReference>
<comment type="similarity">
    <text evidence="1">Belongs to the short-chain dehydrogenases/reductases (SDR) family.</text>
</comment>
<evidence type="ECO:0000313" key="3">
    <source>
        <dbReference type="EMBL" id="CCM78857.1"/>
    </source>
</evidence>
<comment type="caution">
    <text evidence="3">The sequence shown here is derived from an EMBL/GenBank/DDBJ whole genome shotgun (WGS) entry which is preliminary data.</text>
</comment>
<proteinExistence type="inferred from homology"/>
<organism evidence="3 4">
    <name type="scientific">Rhizobium mesoamericanum STM3625</name>
    <dbReference type="NCBI Taxonomy" id="1211777"/>
    <lineage>
        <taxon>Bacteria</taxon>
        <taxon>Pseudomonadati</taxon>
        <taxon>Pseudomonadota</taxon>
        <taxon>Alphaproteobacteria</taxon>
        <taxon>Hyphomicrobiales</taxon>
        <taxon>Rhizobiaceae</taxon>
        <taxon>Rhizobium/Agrobacterium group</taxon>
        <taxon>Rhizobium</taxon>
    </lineage>
</organism>
<name>K0Q3E1_9HYPH</name>
<dbReference type="InterPro" id="IPR036291">
    <property type="entry name" value="NAD(P)-bd_dom_sf"/>
</dbReference>
<keyword evidence="4" id="KW-1185">Reference proteome</keyword>
<dbReference type="RefSeq" id="WP_007538211.1">
    <property type="nucleotide sequence ID" value="NZ_HF536773.1"/>
</dbReference>
<dbReference type="EMBL" id="CANI01000039">
    <property type="protein sequence ID" value="CCM78857.1"/>
    <property type="molecule type" value="Genomic_DNA"/>
</dbReference>
<reference evidence="3 4" key="1">
    <citation type="journal article" date="2013" name="Genome Announc.">
        <title>Draft Genome Sequence of Rhizobium mesoamericanum STM3625, a Nitrogen-Fixing Symbiont of Mimosa pudica Isolated in French Guiana (South America).</title>
        <authorList>
            <person name="Moulin L."/>
            <person name="Mornico D."/>
            <person name="Melkonian R."/>
            <person name="Klonowska A."/>
        </authorList>
    </citation>
    <scope>NUCLEOTIDE SEQUENCE [LARGE SCALE GENOMIC DNA]</scope>
    <source>
        <strain evidence="3 4">STM3625</strain>
    </source>
</reference>
<evidence type="ECO:0000256" key="2">
    <source>
        <dbReference type="ARBA" id="ARBA00023002"/>
    </source>
</evidence>
<sequence>MSRIFITGSTDGLGLAAASTLMDDGHEVVLHARSNERALAVADLRPKALAVVIGDLSSGAETRSIAEQVNKIGRMDTVIHNAGIYSERSRGSTLEGHAKILAVNTLAPYLLTAWIDRPNRLVYLSSGMHRSGGGLIDDIDWKRRAWNTSQAYSESKLYVATIAAAVARHWTEVISNAVDPGWVPTKMGGPGAPDDLKMGYQTQTWLATSNDEAAKASGAYWYHRQQRQPAAEVTDAAYQDRLMDELTELTGVGLFNSISSRSP</sequence>
<evidence type="ECO:0000313" key="4">
    <source>
        <dbReference type="Proteomes" id="UP000009319"/>
    </source>
</evidence>
<dbReference type="Gene3D" id="3.40.50.720">
    <property type="entry name" value="NAD(P)-binding Rossmann-like Domain"/>
    <property type="match status" value="1"/>
</dbReference>
<accession>K0Q3E1</accession>
<keyword evidence="2 3" id="KW-0560">Oxidoreductase</keyword>
<dbReference type="GO" id="GO:0016491">
    <property type="term" value="F:oxidoreductase activity"/>
    <property type="evidence" value="ECO:0007669"/>
    <property type="project" value="UniProtKB-KW"/>
</dbReference>